<dbReference type="EMBL" id="JAYMYQ010000002">
    <property type="protein sequence ID" value="KAK7351315.1"/>
    <property type="molecule type" value="Genomic_DNA"/>
</dbReference>
<proteinExistence type="predicted"/>
<dbReference type="AlphaFoldDB" id="A0AAN9MAN0"/>
<comment type="caution">
    <text evidence="1">The sequence shown here is derived from an EMBL/GenBank/DDBJ whole genome shotgun (WGS) entry which is preliminary data.</text>
</comment>
<accession>A0AAN9MAN0</accession>
<organism evidence="1 2">
    <name type="scientific">Canavalia gladiata</name>
    <name type="common">Sword bean</name>
    <name type="synonym">Dolichos gladiatus</name>
    <dbReference type="NCBI Taxonomy" id="3824"/>
    <lineage>
        <taxon>Eukaryota</taxon>
        <taxon>Viridiplantae</taxon>
        <taxon>Streptophyta</taxon>
        <taxon>Embryophyta</taxon>
        <taxon>Tracheophyta</taxon>
        <taxon>Spermatophyta</taxon>
        <taxon>Magnoliopsida</taxon>
        <taxon>eudicotyledons</taxon>
        <taxon>Gunneridae</taxon>
        <taxon>Pentapetalae</taxon>
        <taxon>rosids</taxon>
        <taxon>fabids</taxon>
        <taxon>Fabales</taxon>
        <taxon>Fabaceae</taxon>
        <taxon>Papilionoideae</taxon>
        <taxon>50 kb inversion clade</taxon>
        <taxon>NPAAA clade</taxon>
        <taxon>indigoferoid/millettioid clade</taxon>
        <taxon>Phaseoleae</taxon>
        <taxon>Canavalia</taxon>
    </lineage>
</organism>
<reference evidence="1 2" key="1">
    <citation type="submission" date="2024-01" db="EMBL/GenBank/DDBJ databases">
        <title>The genomes of 5 underutilized Papilionoideae crops provide insights into root nodulation and disease resistanc.</title>
        <authorList>
            <person name="Jiang F."/>
        </authorList>
    </citation>
    <scope>NUCLEOTIDE SEQUENCE [LARGE SCALE GENOMIC DNA]</scope>
    <source>
        <strain evidence="1">LVBAO_FW01</strain>
        <tissue evidence="1">Leaves</tissue>
    </source>
</reference>
<evidence type="ECO:0000313" key="1">
    <source>
        <dbReference type="EMBL" id="KAK7351315.1"/>
    </source>
</evidence>
<keyword evidence="2" id="KW-1185">Reference proteome</keyword>
<gene>
    <name evidence="1" type="ORF">VNO77_10666</name>
</gene>
<sequence length="173" mass="19755">MIWMESFFLDFNLNLTSLFHSLLLMEFPFFIPMVDTMKFLSKLIKVAQSCVYTLGVISMRDAPFYLLNGEKMICVRSGVSNPWHGKSSVLLRMEVGSMCSVHTLTQILVDNKSITTKNRQARAYDCLGVRDSRTAEAKRLSTEAKQRPITNEHSCIDFVFVVELERSSFLAKP</sequence>
<name>A0AAN9MAN0_CANGL</name>
<dbReference type="Proteomes" id="UP001367508">
    <property type="component" value="Unassembled WGS sequence"/>
</dbReference>
<evidence type="ECO:0000313" key="2">
    <source>
        <dbReference type="Proteomes" id="UP001367508"/>
    </source>
</evidence>
<protein>
    <submittedName>
        <fullName evidence="1">Uncharacterized protein</fullName>
    </submittedName>
</protein>